<feature type="transmembrane region" description="Helical" evidence="1">
    <location>
        <begin position="6"/>
        <end position="24"/>
    </location>
</feature>
<evidence type="ECO:0000313" key="3">
    <source>
        <dbReference type="Proteomes" id="UP000030428"/>
    </source>
</evidence>
<keyword evidence="1" id="KW-0812">Transmembrane</keyword>
<sequence length="93" mass="10367">MLLVVFLQMSVDLVCTLCLRVLWFRFARAEVVIYGWFGGVVGAGLRGWVVVCVKKLGGLKKNWGYGAASSTQFLGHLWPFLSILAKKFGDKKN</sequence>
<dbReference type="AlphaFoldDB" id="A0A4E0QWY1"/>
<comment type="caution">
    <text evidence="2">The sequence shown here is derived from an EMBL/GenBank/DDBJ whole genome shotgun (WGS) entry which is preliminary data.</text>
</comment>
<proteinExistence type="predicted"/>
<gene>
    <name evidence="2" type="ORF">PN36_01405</name>
</gene>
<accession>A0A4E0QWY1</accession>
<keyword evidence="3" id="KW-1185">Reference proteome</keyword>
<organism evidence="2 3">
    <name type="scientific">Candidatus Thiomargarita nelsonii</name>
    <dbReference type="NCBI Taxonomy" id="1003181"/>
    <lineage>
        <taxon>Bacteria</taxon>
        <taxon>Pseudomonadati</taxon>
        <taxon>Pseudomonadota</taxon>
        <taxon>Gammaproteobacteria</taxon>
        <taxon>Thiotrichales</taxon>
        <taxon>Thiotrichaceae</taxon>
        <taxon>Thiomargarita</taxon>
    </lineage>
</organism>
<name>A0A4E0QWY1_9GAMM</name>
<evidence type="ECO:0000313" key="2">
    <source>
        <dbReference type="EMBL" id="TGO03730.1"/>
    </source>
</evidence>
<reference evidence="2 3" key="1">
    <citation type="journal article" date="2016" name="Front. Microbiol.">
        <title>Single-Cell (Meta-)Genomics of a Dimorphic Candidatus Thiomargarita nelsonii Reveals Genomic Plasticity.</title>
        <authorList>
            <person name="Flood B.E."/>
            <person name="Fliss P."/>
            <person name="Jones D.S."/>
            <person name="Dick G.J."/>
            <person name="Jain S."/>
            <person name="Kaster A.K."/>
            <person name="Winkel M."/>
            <person name="Mussmann M."/>
            <person name="Bailey J."/>
        </authorList>
    </citation>
    <scope>NUCLEOTIDE SEQUENCE [LARGE SCALE GENOMIC DNA]</scope>
    <source>
        <strain evidence="2">Hydrate Ridge</strain>
    </source>
</reference>
<feature type="transmembrane region" description="Helical" evidence="1">
    <location>
        <begin position="31"/>
        <end position="51"/>
    </location>
</feature>
<dbReference type="EMBL" id="JSZA02000003">
    <property type="protein sequence ID" value="TGO03730.1"/>
    <property type="molecule type" value="Genomic_DNA"/>
</dbReference>
<keyword evidence="1" id="KW-0472">Membrane</keyword>
<dbReference type="Proteomes" id="UP000030428">
    <property type="component" value="Unassembled WGS sequence"/>
</dbReference>
<evidence type="ECO:0008006" key="4">
    <source>
        <dbReference type="Google" id="ProtNLM"/>
    </source>
</evidence>
<keyword evidence="1" id="KW-1133">Transmembrane helix</keyword>
<evidence type="ECO:0000256" key="1">
    <source>
        <dbReference type="SAM" id="Phobius"/>
    </source>
</evidence>
<protein>
    <recommendedName>
        <fullName evidence="4">Transmembrane protein</fullName>
    </recommendedName>
</protein>
<feature type="transmembrane region" description="Helical" evidence="1">
    <location>
        <begin position="63"/>
        <end position="85"/>
    </location>
</feature>